<dbReference type="Gene3D" id="3.40.50.720">
    <property type="entry name" value="NAD(P)-binding Rossmann-like Domain"/>
    <property type="match status" value="1"/>
</dbReference>
<name>A0A8J3Y203_9ACTN</name>
<protein>
    <submittedName>
        <fullName evidence="2">NAD(P)-dependent oxidoreductase</fullName>
    </submittedName>
</protein>
<feature type="domain" description="NmrA-like" evidence="1">
    <location>
        <begin position="2"/>
        <end position="266"/>
    </location>
</feature>
<gene>
    <name evidence="2" type="ORF">Pth03_77970</name>
</gene>
<dbReference type="InterPro" id="IPR051604">
    <property type="entry name" value="Ergot_Alk_Oxidoreductase"/>
</dbReference>
<evidence type="ECO:0000313" key="3">
    <source>
        <dbReference type="Proteomes" id="UP000605992"/>
    </source>
</evidence>
<dbReference type="SUPFAM" id="SSF51735">
    <property type="entry name" value="NAD(P)-binding Rossmann-fold domains"/>
    <property type="match status" value="1"/>
</dbReference>
<dbReference type="Pfam" id="PF05368">
    <property type="entry name" value="NmrA"/>
    <property type="match status" value="1"/>
</dbReference>
<evidence type="ECO:0000313" key="2">
    <source>
        <dbReference type="EMBL" id="GII59408.1"/>
    </source>
</evidence>
<evidence type="ECO:0000259" key="1">
    <source>
        <dbReference type="Pfam" id="PF05368"/>
    </source>
</evidence>
<dbReference type="RefSeq" id="WP_203949469.1">
    <property type="nucleotide sequence ID" value="NZ_BOOR01000085.1"/>
</dbReference>
<sequence length="297" mass="31840">MKVLVTAASHTVGNVVVRTLSEQGVPVRGVVRRQENATALRGQELPGVEVVAANLADETAVPALMDGIDAVFLMTGMVPDQLAQEQFVIRAASAAGARRLVKISVGGPSPDAPLAVVRAHHAAEQELAASGLSYTVLRPSFFMDNLLQFVPWIDSSGRLPLPIGDGVMAMINSRDIADVAAIELANDSTENRELVLTGPEALTVDQALVRVGEVVGRPLRHIDATREDFLRRYMADGKTPEYAEQIATIYDGILRQTYGADITDTVQKLTGNLPRTITDFAHDHVAAFAQPQETTNG</sequence>
<accession>A0A8J3Y203</accession>
<keyword evidence="3" id="KW-1185">Reference proteome</keyword>
<dbReference type="EMBL" id="BOOR01000085">
    <property type="protein sequence ID" value="GII59408.1"/>
    <property type="molecule type" value="Genomic_DNA"/>
</dbReference>
<dbReference type="AlphaFoldDB" id="A0A8J3Y203"/>
<dbReference type="InterPro" id="IPR036291">
    <property type="entry name" value="NAD(P)-bd_dom_sf"/>
</dbReference>
<dbReference type="Gene3D" id="3.90.25.10">
    <property type="entry name" value="UDP-galactose 4-epimerase, domain 1"/>
    <property type="match status" value="1"/>
</dbReference>
<dbReference type="PANTHER" id="PTHR43162">
    <property type="match status" value="1"/>
</dbReference>
<organism evidence="2 3">
    <name type="scientific">Planotetraspora thailandica</name>
    <dbReference type="NCBI Taxonomy" id="487172"/>
    <lineage>
        <taxon>Bacteria</taxon>
        <taxon>Bacillati</taxon>
        <taxon>Actinomycetota</taxon>
        <taxon>Actinomycetes</taxon>
        <taxon>Streptosporangiales</taxon>
        <taxon>Streptosporangiaceae</taxon>
        <taxon>Planotetraspora</taxon>
    </lineage>
</organism>
<dbReference type="InterPro" id="IPR008030">
    <property type="entry name" value="NmrA-like"/>
</dbReference>
<reference evidence="2" key="1">
    <citation type="submission" date="2021-01" db="EMBL/GenBank/DDBJ databases">
        <title>Whole genome shotgun sequence of Planotetraspora thailandica NBRC 104271.</title>
        <authorList>
            <person name="Komaki H."/>
            <person name="Tamura T."/>
        </authorList>
    </citation>
    <scope>NUCLEOTIDE SEQUENCE</scope>
    <source>
        <strain evidence="2">NBRC 104271</strain>
    </source>
</reference>
<comment type="caution">
    <text evidence="2">The sequence shown here is derived from an EMBL/GenBank/DDBJ whole genome shotgun (WGS) entry which is preliminary data.</text>
</comment>
<dbReference type="Proteomes" id="UP000605992">
    <property type="component" value="Unassembled WGS sequence"/>
</dbReference>
<proteinExistence type="predicted"/>
<dbReference type="PANTHER" id="PTHR43162:SF1">
    <property type="entry name" value="PRESTALK A DIFFERENTIATION PROTEIN A"/>
    <property type="match status" value="1"/>
</dbReference>